<dbReference type="InterPro" id="IPR033413">
    <property type="entry name" value="DUF5117"/>
</dbReference>
<dbReference type="AlphaFoldDB" id="A0AAJ5WNA1"/>
<reference evidence="6" key="1">
    <citation type="submission" date="2023-03" db="EMBL/GenBank/DDBJ databases">
        <title>Andean soil-derived lignocellulolytic bacterial consortium as a source of novel taxa and putative plastic-active enzymes.</title>
        <authorList>
            <person name="Diaz-Garcia L."/>
            <person name="Chuvochina M."/>
            <person name="Feuerriegel G."/>
            <person name="Bunk B."/>
            <person name="Sproer C."/>
            <person name="Streit W.R."/>
            <person name="Rodriguez L.M."/>
            <person name="Overmann J."/>
            <person name="Jimenez D.J."/>
        </authorList>
    </citation>
    <scope>NUCLEOTIDE SEQUENCE</scope>
    <source>
        <strain evidence="6">MAG 7</strain>
    </source>
</reference>
<feature type="domain" description="EcxA zinc-binding" evidence="3">
    <location>
        <begin position="445"/>
        <end position="748"/>
    </location>
</feature>
<protein>
    <submittedName>
        <fullName evidence="6">Zinc-dependent metalloprotease</fullName>
    </submittedName>
</protein>
<evidence type="ECO:0000256" key="1">
    <source>
        <dbReference type="SAM" id="MobiDB-lite"/>
    </source>
</evidence>
<feature type="chain" id="PRO_5042560330" evidence="2">
    <location>
        <begin position="28"/>
        <end position="838"/>
    </location>
</feature>
<dbReference type="GO" id="GO:0008237">
    <property type="term" value="F:metallopeptidase activity"/>
    <property type="evidence" value="ECO:0007669"/>
    <property type="project" value="UniProtKB-KW"/>
</dbReference>
<feature type="region of interest" description="Disordered" evidence="1">
    <location>
        <begin position="31"/>
        <end position="55"/>
    </location>
</feature>
<feature type="domain" description="DUF5118" evidence="5">
    <location>
        <begin position="61"/>
        <end position="109"/>
    </location>
</feature>
<dbReference type="Pfam" id="PF16313">
    <property type="entry name" value="DUF4953"/>
    <property type="match status" value="1"/>
</dbReference>
<organism evidence="6 7">
    <name type="scientific">Candidatus Pseudobacter hemicellulosilyticus</name>
    <dbReference type="NCBI Taxonomy" id="3121375"/>
    <lineage>
        <taxon>Bacteria</taxon>
        <taxon>Pseudomonadati</taxon>
        <taxon>Bacteroidota</taxon>
        <taxon>Chitinophagia</taxon>
        <taxon>Chitinophagales</taxon>
        <taxon>Chitinophagaceae</taxon>
        <taxon>Pseudobacter</taxon>
    </lineage>
</organism>
<name>A0AAJ5WNA1_9BACT</name>
<dbReference type="InterPro" id="IPR032534">
    <property type="entry name" value="EcxA_zinc-bd"/>
</dbReference>
<keyword evidence="6" id="KW-0378">Hydrolase</keyword>
<evidence type="ECO:0000313" key="7">
    <source>
        <dbReference type="Proteomes" id="UP001220610"/>
    </source>
</evidence>
<evidence type="ECO:0000259" key="3">
    <source>
        <dbReference type="Pfam" id="PF16313"/>
    </source>
</evidence>
<dbReference type="InterPro" id="IPR033428">
    <property type="entry name" value="DUF5118"/>
</dbReference>
<dbReference type="Proteomes" id="UP001220610">
    <property type="component" value="Chromosome"/>
</dbReference>
<gene>
    <name evidence="6" type="ORF">P0Y53_15065</name>
</gene>
<evidence type="ECO:0000256" key="2">
    <source>
        <dbReference type="SAM" id="SignalP"/>
    </source>
</evidence>
<keyword evidence="2" id="KW-0732">Signal</keyword>
<dbReference type="Pfam" id="PF17148">
    <property type="entry name" value="DUF5117"/>
    <property type="match status" value="1"/>
</dbReference>
<keyword evidence="6" id="KW-0482">Metalloprotease</keyword>
<proteinExistence type="predicted"/>
<evidence type="ECO:0000313" key="6">
    <source>
        <dbReference type="EMBL" id="WEK33811.1"/>
    </source>
</evidence>
<evidence type="ECO:0000259" key="5">
    <source>
        <dbReference type="Pfam" id="PF17162"/>
    </source>
</evidence>
<evidence type="ECO:0000259" key="4">
    <source>
        <dbReference type="Pfam" id="PF17148"/>
    </source>
</evidence>
<feature type="signal peptide" evidence="2">
    <location>
        <begin position="1"/>
        <end position="27"/>
    </location>
</feature>
<accession>A0AAJ5WNA1</accession>
<dbReference type="EMBL" id="CP119311">
    <property type="protein sequence ID" value="WEK33811.1"/>
    <property type="molecule type" value="Genomic_DNA"/>
</dbReference>
<sequence>MSTMVIKLLSVGMLAACLCAVSTDLHAQRRRGGGSVSPALSPNDSSKPRPAVLPVPRADLPRPYKEVITAKAVSSKGFFTVHKLDDKYFLEIPDSLVGRELLVLNRIAGAPADFRAGRNPIGYAGEVIGRQLFHFSKGDNNRLLVQVKSYKERAVDSSANGLALLLERNNRESILNSFPIKAVNDSTHSVVIEITELLGQDNFLFGFGAGVKTAAGLGALVADRSYIETVKANADNIAFSFLRTYTKGGVNGGPVNPFTFELRTGMMLLPARPMKGRLADKRTAFQEISYLDFDSNPIGVENKGYICRWRLEPADAAAYAAGRGSKPLQPIRLYIDASMPAVWRPYVKAGIESWNRAFQKAGFLDAIEAVLPAEKDATSYLDAINRSAVVFMPGNGDNHGQLVTDPRTGEILQVQLNFYLSTLDKLYTQYFIQAGALDKAANRPVFTDTLMGHLVQAYTMQLMGNLLGLQKNTAASSANSITQLRNSQWLQSNAFNGSATDPVLVNYVVQPEDKVAPAQLLPKVSALDEWMINWGYRLIPGNEAAALDKWILEHTGPELYIGETMPGLPVADPRNLSGDLSNDAVQAARLGINNLKKVVPRLLDWTSEPATDNQRAGELYEALLDQYAAYVRTIIPELGGIYTNIRNSGQAGKVFSFVPLARQQRAMQFLQEQVFNTPSWLISKPLYARTSQRFDSVLILQRSLLQEVLSAPVLNRLQLVVQQEPAQAYTPMQFLADLSNGIFAELKQGKAIHLPRRDLQKAYILRLVSLKSLLAGADNDLPAVLNAHVNTLLKQFKQQQSLYTGIEKAHLSMLYERLYMGWYNPPAPAPANPFLRRL</sequence>
<dbReference type="PANTHER" id="PTHR38478">
    <property type="entry name" value="PEPTIDASE M1A AND M12B"/>
    <property type="match status" value="1"/>
</dbReference>
<keyword evidence="6" id="KW-0645">Protease</keyword>
<dbReference type="Pfam" id="PF17162">
    <property type="entry name" value="DUF5118"/>
    <property type="match status" value="1"/>
</dbReference>
<feature type="domain" description="DUF5117" evidence="4">
    <location>
        <begin position="125"/>
        <end position="313"/>
    </location>
</feature>
<dbReference type="PANTHER" id="PTHR38478:SF1">
    <property type="entry name" value="ZINC DEPENDENT METALLOPROTEASE DOMAIN LIPOPROTEIN"/>
    <property type="match status" value="1"/>
</dbReference>